<keyword evidence="2" id="KW-1185">Reference proteome</keyword>
<evidence type="ECO:0008006" key="3">
    <source>
        <dbReference type="Google" id="ProtNLM"/>
    </source>
</evidence>
<evidence type="ECO:0000313" key="2">
    <source>
        <dbReference type="Proteomes" id="UP000659697"/>
    </source>
</evidence>
<comment type="caution">
    <text evidence="1">The sequence shown here is derived from an EMBL/GenBank/DDBJ whole genome shotgun (WGS) entry which is preliminary data.</text>
</comment>
<organism evidence="1 2">
    <name type="scientific">Alishewanella longhuensis</name>
    <dbReference type="NCBI Taxonomy" id="1091037"/>
    <lineage>
        <taxon>Bacteria</taxon>
        <taxon>Pseudomonadati</taxon>
        <taxon>Pseudomonadota</taxon>
        <taxon>Gammaproteobacteria</taxon>
        <taxon>Alteromonadales</taxon>
        <taxon>Alteromonadaceae</taxon>
        <taxon>Alishewanella</taxon>
    </lineage>
</organism>
<reference evidence="2" key="1">
    <citation type="journal article" date="2019" name="Int. J. Syst. Evol. Microbiol.">
        <title>The Global Catalogue of Microorganisms (GCM) 10K type strain sequencing project: providing services to taxonomists for standard genome sequencing and annotation.</title>
        <authorList>
            <consortium name="The Broad Institute Genomics Platform"/>
            <consortium name="The Broad Institute Genome Sequencing Center for Infectious Disease"/>
            <person name="Wu L."/>
            <person name="Ma J."/>
        </authorList>
    </citation>
    <scope>NUCLEOTIDE SEQUENCE [LARGE SCALE GENOMIC DNA]</scope>
    <source>
        <strain evidence="2">CGMCC 1.7003</strain>
    </source>
</reference>
<name>A0ABQ3L0F3_9ALTE</name>
<dbReference type="EMBL" id="BNAO01000007">
    <property type="protein sequence ID" value="GHG73180.1"/>
    <property type="molecule type" value="Genomic_DNA"/>
</dbReference>
<proteinExistence type="predicted"/>
<gene>
    <name evidence="1" type="ORF">GCM10010919_25790</name>
</gene>
<evidence type="ECO:0000313" key="1">
    <source>
        <dbReference type="EMBL" id="GHG73180.1"/>
    </source>
</evidence>
<sequence>MVVEHKCDKLPKGAYVFKAQVSSSSKIAWLLHLIREATEEDLEENHYLNEVGEDIWTVSAEISFCPYCGCNLYNGQLIEANGDFVLYDSSGCKMRKC</sequence>
<protein>
    <recommendedName>
        <fullName evidence="3">Integron gene cassette protein</fullName>
    </recommendedName>
</protein>
<accession>A0ABQ3L0F3</accession>
<dbReference type="RefSeq" id="WP_189433439.1">
    <property type="nucleotide sequence ID" value="NZ_BNAO01000007.1"/>
</dbReference>
<dbReference type="Proteomes" id="UP000659697">
    <property type="component" value="Unassembled WGS sequence"/>
</dbReference>